<dbReference type="SUPFAM" id="SSF57756">
    <property type="entry name" value="Retrovirus zinc finger-like domains"/>
    <property type="match status" value="1"/>
</dbReference>
<organism evidence="2 3">
    <name type="scientific">Odynerus spinipes</name>
    <dbReference type="NCBI Taxonomy" id="1348599"/>
    <lineage>
        <taxon>Eukaryota</taxon>
        <taxon>Metazoa</taxon>
        <taxon>Ecdysozoa</taxon>
        <taxon>Arthropoda</taxon>
        <taxon>Hexapoda</taxon>
        <taxon>Insecta</taxon>
        <taxon>Pterygota</taxon>
        <taxon>Neoptera</taxon>
        <taxon>Endopterygota</taxon>
        <taxon>Hymenoptera</taxon>
        <taxon>Apocrita</taxon>
        <taxon>Aculeata</taxon>
        <taxon>Vespoidea</taxon>
        <taxon>Vespidae</taxon>
        <taxon>Eumeninae</taxon>
        <taxon>Odynerus</taxon>
    </lineage>
</organism>
<sequence>MNQYVSEALSLSQKLADIGNPIDDKLLAVIILAGLPPEYKPMVMALDSSGVEITTDRVKNKLLQEEVKKRAEPELSEAAFTTKFDQKRFGKNFQRREIRCHGCNARGHVISQCRKMQQKPSVRTSQNVDNNYTKNKNWSLLTAQMAKSSEECWYIDSGATNHMTHNKEWVREFKKHDQQTITVANNTTLHTTGSGHVKIKLKGKL</sequence>
<dbReference type="Pfam" id="PF14223">
    <property type="entry name" value="Retrotran_gag_2"/>
    <property type="match status" value="1"/>
</dbReference>
<reference evidence="2" key="2">
    <citation type="journal article" date="2023" name="Commun. Biol.">
        <title>Intrasexual cuticular hydrocarbon dimorphism in a wasp sheds light on hydrocarbon biosynthesis genes in Hymenoptera.</title>
        <authorList>
            <person name="Moris V.C."/>
            <person name="Podsiadlowski L."/>
            <person name="Martin S."/>
            <person name="Oeyen J.P."/>
            <person name="Donath A."/>
            <person name="Petersen M."/>
            <person name="Wilbrandt J."/>
            <person name="Misof B."/>
            <person name="Liedtke D."/>
            <person name="Thamm M."/>
            <person name="Scheiner R."/>
            <person name="Schmitt T."/>
            <person name="Niehuis O."/>
        </authorList>
    </citation>
    <scope>NUCLEOTIDE SEQUENCE</scope>
    <source>
        <strain evidence="2">GBR_01_08_01A</strain>
    </source>
</reference>
<keyword evidence="3" id="KW-1185">Reference proteome</keyword>
<dbReference type="Pfam" id="PF22936">
    <property type="entry name" value="Pol_BBD"/>
    <property type="match status" value="1"/>
</dbReference>
<evidence type="ECO:0000313" key="2">
    <source>
        <dbReference type="EMBL" id="KAK2574724.1"/>
    </source>
</evidence>
<protein>
    <recommendedName>
        <fullName evidence="1">Retrovirus-related Pol polyprotein from transposon TNT 1-94-like beta-barrel domain-containing protein</fullName>
    </recommendedName>
</protein>
<dbReference type="InterPro" id="IPR054722">
    <property type="entry name" value="PolX-like_BBD"/>
</dbReference>
<feature type="domain" description="Retrovirus-related Pol polyprotein from transposon TNT 1-94-like beta-barrel" evidence="1">
    <location>
        <begin position="153"/>
        <end position="202"/>
    </location>
</feature>
<gene>
    <name evidence="2" type="ORF">KPH14_013034</name>
</gene>
<name>A0AAD9R7X9_9HYME</name>
<proteinExistence type="predicted"/>
<dbReference type="EMBL" id="JAIFRP010005146">
    <property type="protein sequence ID" value="KAK2574724.1"/>
    <property type="molecule type" value="Genomic_DNA"/>
</dbReference>
<evidence type="ECO:0000259" key="1">
    <source>
        <dbReference type="Pfam" id="PF22936"/>
    </source>
</evidence>
<dbReference type="Proteomes" id="UP001258017">
    <property type="component" value="Unassembled WGS sequence"/>
</dbReference>
<dbReference type="PANTHER" id="PTHR47481:SF22">
    <property type="entry name" value="RETROTRANSPOSON GAG DOMAIN-CONTAINING PROTEIN"/>
    <property type="match status" value="1"/>
</dbReference>
<accession>A0AAD9R7X9</accession>
<evidence type="ECO:0000313" key="3">
    <source>
        <dbReference type="Proteomes" id="UP001258017"/>
    </source>
</evidence>
<dbReference type="GO" id="GO:0003676">
    <property type="term" value="F:nucleic acid binding"/>
    <property type="evidence" value="ECO:0007669"/>
    <property type="project" value="InterPro"/>
</dbReference>
<dbReference type="AlphaFoldDB" id="A0AAD9R7X9"/>
<dbReference type="InterPro" id="IPR036875">
    <property type="entry name" value="Znf_CCHC_sf"/>
</dbReference>
<dbReference type="GO" id="GO:0008270">
    <property type="term" value="F:zinc ion binding"/>
    <property type="evidence" value="ECO:0007669"/>
    <property type="project" value="InterPro"/>
</dbReference>
<dbReference type="PANTHER" id="PTHR47481">
    <property type="match status" value="1"/>
</dbReference>
<comment type="caution">
    <text evidence="2">The sequence shown here is derived from an EMBL/GenBank/DDBJ whole genome shotgun (WGS) entry which is preliminary data.</text>
</comment>
<reference evidence="2" key="1">
    <citation type="submission" date="2021-08" db="EMBL/GenBank/DDBJ databases">
        <authorList>
            <person name="Misof B."/>
            <person name="Oliver O."/>
            <person name="Podsiadlowski L."/>
            <person name="Donath A."/>
            <person name="Peters R."/>
            <person name="Mayer C."/>
            <person name="Rust J."/>
            <person name="Gunkel S."/>
            <person name="Lesny P."/>
            <person name="Martin S."/>
            <person name="Oeyen J.P."/>
            <person name="Petersen M."/>
            <person name="Panagiotis P."/>
            <person name="Wilbrandt J."/>
            <person name="Tanja T."/>
        </authorList>
    </citation>
    <scope>NUCLEOTIDE SEQUENCE</scope>
    <source>
        <strain evidence="2">GBR_01_08_01A</strain>
        <tissue evidence="2">Thorax + abdomen</tissue>
    </source>
</reference>